<protein>
    <submittedName>
        <fullName evidence="1">DNA alkylation repair enzyme like protein</fullName>
    </submittedName>
</protein>
<organism evidence="1 2">
    <name type="scientific">Aduncisulcus paluster</name>
    <dbReference type="NCBI Taxonomy" id="2918883"/>
    <lineage>
        <taxon>Eukaryota</taxon>
        <taxon>Metamonada</taxon>
        <taxon>Carpediemonas-like organisms</taxon>
        <taxon>Aduncisulcus</taxon>
    </lineage>
</organism>
<name>A0ABQ5K5B6_9EUKA</name>
<gene>
    <name evidence="1" type="ORF">ADUPG1_013595</name>
</gene>
<dbReference type="InterPro" id="IPR016024">
    <property type="entry name" value="ARM-type_fold"/>
</dbReference>
<reference evidence="1" key="1">
    <citation type="submission" date="2022-03" db="EMBL/GenBank/DDBJ databases">
        <title>Draft genome sequence of Aduncisulcus paluster, a free-living microaerophilic Fornicata.</title>
        <authorList>
            <person name="Yuyama I."/>
            <person name="Kume K."/>
            <person name="Tamura T."/>
            <person name="Inagaki Y."/>
            <person name="Hashimoto T."/>
        </authorList>
    </citation>
    <scope>NUCLEOTIDE SEQUENCE</scope>
    <source>
        <strain evidence="1">NY0171</strain>
    </source>
</reference>
<dbReference type="Pfam" id="PF08713">
    <property type="entry name" value="DNA_alkylation"/>
    <property type="match status" value="1"/>
</dbReference>
<dbReference type="InterPro" id="IPR014825">
    <property type="entry name" value="DNA_alkylation"/>
</dbReference>
<proteinExistence type="predicted"/>
<dbReference type="Proteomes" id="UP001057375">
    <property type="component" value="Unassembled WGS sequence"/>
</dbReference>
<keyword evidence="2" id="KW-1185">Reference proteome</keyword>
<dbReference type="SUPFAM" id="SSF48371">
    <property type="entry name" value="ARM repeat"/>
    <property type="match status" value="1"/>
</dbReference>
<dbReference type="Gene3D" id="1.25.10.90">
    <property type="match status" value="1"/>
</dbReference>
<comment type="caution">
    <text evidence="1">The sequence shown here is derived from an EMBL/GenBank/DDBJ whole genome shotgun (WGS) entry which is preliminary data.</text>
</comment>
<dbReference type="CDD" id="cd06561">
    <property type="entry name" value="AlkD_like"/>
    <property type="match status" value="1"/>
</dbReference>
<accession>A0ABQ5K5B6</accession>
<evidence type="ECO:0000313" key="1">
    <source>
        <dbReference type="EMBL" id="GKT27058.1"/>
    </source>
</evidence>
<sequence>MIKEILDNIKSLADPERALHSQKYFKTGKGEYGAGDKFLGLKMPQIRKIASKYKHIDLTDLESLLHNPIHEVRHCSLIILVEQYKKAAIKEERKRIYNLYLENTSYINNWDLVDTSAPHIVGKHLFDQVDKSKLFSLAQSKDLWERRISVLSTLFFIRKNHFDETIELCELLLEDPEDLIHKATGWMLREVGKRNEDILHVFLRKHCRVMPRTMLRYAIEKLENDIRKQYLKGEIPLIVDEVDDEDESEVEDDTDD</sequence>
<dbReference type="PANTHER" id="PTHR34070:SF1">
    <property type="entry name" value="DNA ALKYLATION REPAIR PROTEIN"/>
    <property type="match status" value="1"/>
</dbReference>
<evidence type="ECO:0000313" key="2">
    <source>
        <dbReference type="Proteomes" id="UP001057375"/>
    </source>
</evidence>
<dbReference type="PANTHER" id="PTHR34070">
    <property type="entry name" value="ARMADILLO-TYPE FOLD"/>
    <property type="match status" value="1"/>
</dbReference>
<dbReference type="EMBL" id="BQXS01012699">
    <property type="protein sequence ID" value="GKT27058.1"/>
    <property type="molecule type" value="Genomic_DNA"/>
</dbReference>